<evidence type="ECO:0000256" key="3">
    <source>
        <dbReference type="ARBA" id="ARBA00022741"/>
    </source>
</evidence>
<reference evidence="8" key="2">
    <citation type="journal article" date="2016" name="Sci. Rep.">
        <title>Dictyocaulus viviparus genome, variome and transcriptome elucidate lungworm biology and support future intervention.</title>
        <authorList>
            <person name="McNulty S.N."/>
            <person name="Strube C."/>
            <person name="Rosa B.A."/>
            <person name="Martin J.C."/>
            <person name="Tyagi R."/>
            <person name="Choi Y.J."/>
            <person name="Wang Q."/>
            <person name="Hallsworth Pepin K."/>
            <person name="Zhang X."/>
            <person name="Ozersky P."/>
            <person name="Wilson R.K."/>
            <person name="Sternberg P.W."/>
            <person name="Gasser R.B."/>
            <person name="Mitreva M."/>
        </authorList>
    </citation>
    <scope>NUCLEOTIDE SEQUENCE [LARGE SCALE GENOMIC DNA]</scope>
    <source>
        <strain evidence="8">HannoverDv2000</strain>
    </source>
</reference>
<comment type="similarity">
    <text evidence="1">Belongs to the tubulin--tyrosine ligase family.</text>
</comment>
<proteinExistence type="inferred from homology"/>
<dbReference type="GO" id="GO:0000226">
    <property type="term" value="P:microtubule cytoskeleton organization"/>
    <property type="evidence" value="ECO:0007669"/>
    <property type="project" value="TreeGrafter"/>
</dbReference>
<dbReference type="GO" id="GO:0005524">
    <property type="term" value="F:ATP binding"/>
    <property type="evidence" value="ECO:0007669"/>
    <property type="project" value="UniProtKB-KW"/>
</dbReference>
<dbReference type="PANTHER" id="PTHR12241">
    <property type="entry name" value="TUBULIN POLYGLUTAMYLASE"/>
    <property type="match status" value="1"/>
</dbReference>
<dbReference type="GO" id="GO:0036064">
    <property type="term" value="C:ciliary basal body"/>
    <property type="evidence" value="ECO:0007669"/>
    <property type="project" value="TreeGrafter"/>
</dbReference>
<evidence type="ECO:0000256" key="5">
    <source>
        <dbReference type="ARBA" id="ARBA00041448"/>
    </source>
</evidence>
<dbReference type="STRING" id="29172.A0A0D8XBW4"/>
<evidence type="ECO:0000256" key="2">
    <source>
        <dbReference type="ARBA" id="ARBA00022598"/>
    </source>
</evidence>
<dbReference type="InterPro" id="IPR004344">
    <property type="entry name" value="TTL/TTLL_fam"/>
</dbReference>
<evidence type="ECO:0000256" key="6">
    <source>
        <dbReference type="ARBA" id="ARBA00049274"/>
    </source>
</evidence>
<dbReference type="EMBL" id="KN716890">
    <property type="protein sequence ID" value="KJH41154.1"/>
    <property type="molecule type" value="Genomic_DNA"/>
</dbReference>
<dbReference type="AlphaFoldDB" id="A0A0D8XBW4"/>
<accession>A0A0D8XBW4</accession>
<dbReference type="PANTHER" id="PTHR12241:SF145">
    <property type="entry name" value="TUBULIN POLYGLUTAMYLASE TTLL5"/>
    <property type="match status" value="1"/>
</dbReference>
<evidence type="ECO:0000313" key="8">
    <source>
        <dbReference type="Proteomes" id="UP000053766"/>
    </source>
</evidence>
<dbReference type="GO" id="GO:0070740">
    <property type="term" value="F:tubulin-glutamic acid ligase activity"/>
    <property type="evidence" value="ECO:0007669"/>
    <property type="project" value="TreeGrafter"/>
</dbReference>
<dbReference type="Pfam" id="PF03133">
    <property type="entry name" value="TTL"/>
    <property type="match status" value="1"/>
</dbReference>
<keyword evidence="2 7" id="KW-0436">Ligase</keyword>
<evidence type="ECO:0000313" key="7">
    <source>
        <dbReference type="EMBL" id="KJH41154.1"/>
    </source>
</evidence>
<sequence length="523" mass="60112">MKPEIIRGEENCCEETSSVEHIFISDDSDAFYSTAGSRKKVEYLTFTPDSLNHISKCAAADAREKQRLNQFPRSTELTRKDKLYDNIRRSASIFGNAFNFIPEYFVTPRDCSLLSMNHSTTDHPFIVKPVSSSRGQGIFFANELREIPLTDKLLVSRYVKNPLLINGHKFDLRIYVAVTSFYPLIAYIYSEGITRVASEKYCNEIESRNVFVHLTNYSINKNNSKFIRNESMTSEDFGHKWTLGALLRHLEKDGIDSKCKLEKINMLVTQVVLMLRIEDIVVKSLLSVQARITSACRTTTRFIGTNFELFGFDILVDAELKPWLLEVNLSPSLSCDAPVDSLVKTRLICDLFNLACVPLINRKVIGIESVDTCKENEYESIKSDMFSDAGKKLLSPTKRCFVTKVRMQKFKSMENYQHRVVAQKERLLRHWNGNLWTFDGNLTFNTAVEHHNCSTTVSRTKLPIVRPSARLRTRSCSEWYEVKKATLAEAKMKLRTQQKITWNEYLDRPENKENSSPSFMPIS</sequence>
<evidence type="ECO:0000256" key="4">
    <source>
        <dbReference type="ARBA" id="ARBA00022840"/>
    </source>
</evidence>
<reference evidence="7 8" key="1">
    <citation type="submission" date="2013-11" db="EMBL/GenBank/DDBJ databases">
        <title>Draft genome of the bovine lungworm Dictyocaulus viviparus.</title>
        <authorList>
            <person name="Mitreva M."/>
        </authorList>
    </citation>
    <scope>NUCLEOTIDE SEQUENCE [LARGE SCALE GENOMIC DNA]</scope>
    <source>
        <strain evidence="7 8">HannoverDv2000</strain>
    </source>
</reference>
<keyword evidence="3" id="KW-0547">Nucleotide-binding</keyword>
<keyword evidence="8" id="KW-1185">Reference proteome</keyword>
<keyword evidence="4" id="KW-0067">ATP-binding</keyword>
<comment type="catalytic activity">
    <reaction evidence="6">
        <text>L-glutamyl-[protein] + L-glutamate + ATP = gamma-L-glutamyl-L-glutamyl-[protein] + ADP + phosphate + H(+)</text>
        <dbReference type="Rhea" id="RHEA:60144"/>
        <dbReference type="Rhea" id="RHEA-COMP:10208"/>
        <dbReference type="Rhea" id="RHEA-COMP:15517"/>
        <dbReference type="ChEBI" id="CHEBI:15378"/>
        <dbReference type="ChEBI" id="CHEBI:29973"/>
        <dbReference type="ChEBI" id="CHEBI:29985"/>
        <dbReference type="ChEBI" id="CHEBI:30616"/>
        <dbReference type="ChEBI" id="CHEBI:43474"/>
        <dbReference type="ChEBI" id="CHEBI:143622"/>
        <dbReference type="ChEBI" id="CHEBI:456216"/>
    </reaction>
    <physiologicalReaction direction="left-to-right" evidence="6">
        <dbReference type="Rhea" id="RHEA:60145"/>
    </physiologicalReaction>
</comment>
<dbReference type="GO" id="GO:0015631">
    <property type="term" value="F:tubulin binding"/>
    <property type="evidence" value="ECO:0007669"/>
    <property type="project" value="TreeGrafter"/>
</dbReference>
<organism evidence="7 8">
    <name type="scientific">Dictyocaulus viviparus</name>
    <name type="common">Bovine lungworm</name>
    <dbReference type="NCBI Taxonomy" id="29172"/>
    <lineage>
        <taxon>Eukaryota</taxon>
        <taxon>Metazoa</taxon>
        <taxon>Ecdysozoa</taxon>
        <taxon>Nematoda</taxon>
        <taxon>Chromadorea</taxon>
        <taxon>Rhabditida</taxon>
        <taxon>Rhabditina</taxon>
        <taxon>Rhabditomorpha</taxon>
        <taxon>Strongyloidea</taxon>
        <taxon>Metastrongylidae</taxon>
        <taxon>Dictyocaulus</taxon>
    </lineage>
</organism>
<dbReference type="Gene3D" id="3.30.470.20">
    <property type="entry name" value="ATP-grasp fold, B domain"/>
    <property type="match status" value="1"/>
</dbReference>
<dbReference type="Proteomes" id="UP000053766">
    <property type="component" value="Unassembled WGS sequence"/>
</dbReference>
<dbReference type="SUPFAM" id="SSF56059">
    <property type="entry name" value="Glutathione synthetase ATP-binding domain-like"/>
    <property type="match status" value="1"/>
</dbReference>
<dbReference type="OrthoDB" id="2016263at2759"/>
<name>A0A0D8XBW4_DICVI</name>
<dbReference type="GO" id="GO:0019098">
    <property type="term" value="P:reproductive behavior"/>
    <property type="evidence" value="ECO:0007669"/>
    <property type="project" value="UniProtKB-ARBA"/>
</dbReference>
<dbReference type="PROSITE" id="PS51221">
    <property type="entry name" value="TTL"/>
    <property type="match status" value="1"/>
</dbReference>
<gene>
    <name evidence="7" type="ORF">DICVIV_12871</name>
</gene>
<protein>
    <recommendedName>
        <fullName evidence="5">Tubulin--tyrosine ligase-like protein 5</fullName>
    </recommendedName>
</protein>
<evidence type="ECO:0000256" key="1">
    <source>
        <dbReference type="ARBA" id="ARBA00006820"/>
    </source>
</evidence>